<feature type="compositionally biased region" description="Basic residues" evidence="7">
    <location>
        <begin position="159"/>
        <end position="168"/>
    </location>
</feature>
<evidence type="ECO:0000313" key="9">
    <source>
        <dbReference type="Proteomes" id="UP000293360"/>
    </source>
</evidence>
<dbReference type="EMBL" id="QJNU01000373">
    <property type="protein sequence ID" value="RYP00935.1"/>
    <property type="molecule type" value="Genomic_DNA"/>
</dbReference>
<feature type="region of interest" description="Disordered" evidence="7">
    <location>
        <begin position="1"/>
        <end position="49"/>
    </location>
</feature>
<feature type="region of interest" description="Disordered" evidence="7">
    <location>
        <begin position="134"/>
        <end position="184"/>
    </location>
</feature>
<reference evidence="8 9" key="1">
    <citation type="submission" date="2018-06" db="EMBL/GenBank/DDBJ databases">
        <title>Complete Genomes of Monosporascus.</title>
        <authorList>
            <person name="Robinson A.J."/>
            <person name="Natvig D.O."/>
        </authorList>
    </citation>
    <scope>NUCLEOTIDE SEQUENCE [LARGE SCALE GENOMIC DNA]</scope>
    <source>
        <strain evidence="8 9">CBS 110550</strain>
    </source>
</reference>
<dbReference type="Pfam" id="PF13092">
    <property type="entry name" value="CENP-L"/>
    <property type="match status" value="1"/>
</dbReference>
<evidence type="ECO:0000256" key="2">
    <source>
        <dbReference type="ARBA" id="ARBA00004584"/>
    </source>
</evidence>
<accession>A0A4Q4T514</accession>
<evidence type="ECO:0000256" key="7">
    <source>
        <dbReference type="SAM" id="MobiDB-lite"/>
    </source>
</evidence>
<feature type="compositionally biased region" description="Basic and acidic residues" evidence="7">
    <location>
        <begin position="35"/>
        <end position="46"/>
    </location>
</feature>
<dbReference type="OrthoDB" id="8864979at2759"/>
<comment type="similarity">
    <text evidence="3">Belongs to the CENP-L/IML3 family.</text>
</comment>
<proteinExistence type="inferred from homology"/>
<keyword evidence="5" id="KW-0539">Nucleus</keyword>
<dbReference type="AlphaFoldDB" id="A0A4Q4T514"/>
<organism evidence="8 9">
    <name type="scientific">Monosporascus ibericus</name>
    <dbReference type="NCBI Taxonomy" id="155417"/>
    <lineage>
        <taxon>Eukaryota</taxon>
        <taxon>Fungi</taxon>
        <taxon>Dikarya</taxon>
        <taxon>Ascomycota</taxon>
        <taxon>Pezizomycotina</taxon>
        <taxon>Sordariomycetes</taxon>
        <taxon>Xylariomycetidae</taxon>
        <taxon>Xylariales</taxon>
        <taxon>Xylariales incertae sedis</taxon>
        <taxon>Monosporascus</taxon>
    </lineage>
</organism>
<protein>
    <submittedName>
        <fullName evidence="8">Uncharacterized protein</fullName>
    </submittedName>
</protein>
<keyword evidence="9" id="KW-1185">Reference proteome</keyword>
<feature type="region of interest" description="Disordered" evidence="7">
    <location>
        <begin position="372"/>
        <end position="473"/>
    </location>
</feature>
<feature type="compositionally biased region" description="Basic residues" evidence="7">
    <location>
        <begin position="1"/>
        <end position="11"/>
    </location>
</feature>
<evidence type="ECO:0000256" key="4">
    <source>
        <dbReference type="ARBA" id="ARBA00022454"/>
    </source>
</evidence>
<dbReference type="PANTHER" id="PTHR31740">
    <property type="entry name" value="CENTROMERE PROTEIN L"/>
    <property type="match status" value="1"/>
</dbReference>
<gene>
    <name evidence="8" type="ORF">DL764_006358</name>
</gene>
<name>A0A4Q4T514_9PEZI</name>
<dbReference type="Proteomes" id="UP000293360">
    <property type="component" value="Unassembled WGS sequence"/>
</dbReference>
<sequence>MPPKRRKRRSPPRPDSPAAPQPQRSASPPSGDDGESIHQEEDRSATADEMTPQFFNTTFSTYRVSPLHIGSQALTPSRLQTLSRRLRDFLIGDVVRGVQVNPGLESDATLGRAGALQHVEWRWVRLTRLLGTGNTARGGRETSVEPETGAEPEEEERSRRRGRTRRGANARMGARPRAQEEDAAGEATQRALCLVLAYEKAKFSAILLPDITNPAQNAQEADISSLPWTSSTTTTTAETKRADRGATFLHLPLLLLRLPTSLKPVLVDFLSRTFDCRVSPLRLGTQTLVRCWEDWVARNDRDDTIHQQRQKDVTMTLGFHLEPARVKGGTREEEGGKGAKEIVPQLGLRGIEVVIPPEEIVRFLRAGEKIENREGHSERESSAGVGQGQKQTMTRHKTSATTTNNNKRKSDTAFPLGGETESHRRLRRKLAGGRDDEGWEWRNPPESWSNPDFPAVDETGAGGGQQRQEQQQPFTEALASYLSAHLALDLFHPGVRVQRIACASFVVAEGGRVRISDPHSRATVAAIAPDADDADADAGVDGDGPVWSMVRELVRKAKGREWSGAAVELAKLVAGPDDP</sequence>
<keyword evidence="4" id="KW-0158">Chromosome</keyword>
<evidence type="ECO:0000256" key="1">
    <source>
        <dbReference type="ARBA" id="ARBA00004123"/>
    </source>
</evidence>
<comment type="caution">
    <text evidence="8">The sequence shown here is derived from an EMBL/GenBank/DDBJ whole genome shotgun (WGS) entry which is preliminary data.</text>
</comment>
<dbReference type="GO" id="GO:0000775">
    <property type="term" value="C:chromosome, centromeric region"/>
    <property type="evidence" value="ECO:0007669"/>
    <property type="project" value="UniProtKB-SubCell"/>
</dbReference>
<evidence type="ECO:0000313" key="8">
    <source>
        <dbReference type="EMBL" id="RYP00935.1"/>
    </source>
</evidence>
<dbReference type="PANTHER" id="PTHR31740:SF2">
    <property type="entry name" value="CENTROMERE PROTEIN L"/>
    <property type="match status" value="1"/>
</dbReference>
<evidence type="ECO:0000256" key="3">
    <source>
        <dbReference type="ARBA" id="ARBA00011060"/>
    </source>
</evidence>
<evidence type="ECO:0000256" key="6">
    <source>
        <dbReference type="ARBA" id="ARBA00023328"/>
    </source>
</evidence>
<dbReference type="InterPro" id="IPR025204">
    <property type="entry name" value="CENP-L"/>
</dbReference>
<feature type="compositionally biased region" description="Basic and acidic residues" evidence="7">
    <location>
        <begin position="372"/>
        <end position="381"/>
    </location>
</feature>
<comment type="subcellular location">
    <subcellularLocation>
        <location evidence="2">Chromosome</location>
        <location evidence="2">Centromere</location>
    </subcellularLocation>
    <subcellularLocation>
        <location evidence="1">Nucleus</location>
    </subcellularLocation>
</comment>
<feature type="compositionally biased region" description="Low complexity" evidence="7">
    <location>
        <begin position="21"/>
        <end position="30"/>
    </location>
</feature>
<dbReference type="GO" id="GO:0005634">
    <property type="term" value="C:nucleus"/>
    <property type="evidence" value="ECO:0007669"/>
    <property type="project" value="UniProtKB-SubCell"/>
</dbReference>
<evidence type="ECO:0000256" key="5">
    <source>
        <dbReference type="ARBA" id="ARBA00023242"/>
    </source>
</evidence>
<keyword evidence="6" id="KW-0137">Centromere</keyword>